<evidence type="ECO:0008006" key="3">
    <source>
        <dbReference type="Google" id="ProtNLM"/>
    </source>
</evidence>
<feature type="signal peptide" evidence="1">
    <location>
        <begin position="1"/>
        <end position="25"/>
    </location>
</feature>
<sequence>MLRRPPLRLLLLLCFVLLCWPRADSAAAAVYPVHGWDVYYNWALPSTAPSNSRWRTDMMVEVTRDPGQNTYYYWSHFTFFTDKKPAPGSNLSKEPGAYVGMQTNGNHRTVVFSAWNGVSAISEKSPYGMQFNNLTSTTNSHCKPFGNDTSGFHCFYVYDWKPNVKYRFRMELSYRSGWGDGIRGSMLDTSTGHEITIGEIFVPAFLGSPLCSVLFYEYFGSVASCSAIPGAAAVFSGLSLTLESEGHAYPATWTSVTSMLNGAGGGACVGWASLDICNTTVSGASPAVPVLTDAQLNRCEHQPRAQPSLFHPVLVWDNIPSETGSPARLPRVGTFACLDAQDSQMPECASR</sequence>
<dbReference type="EMBL" id="HBEC01027187">
    <property type="protein sequence ID" value="CAD8294477.1"/>
    <property type="molecule type" value="Transcribed_RNA"/>
</dbReference>
<accession>A0A7R9VGM6</accession>
<proteinExistence type="predicted"/>
<evidence type="ECO:0000313" key="2">
    <source>
        <dbReference type="EMBL" id="CAD8294477.1"/>
    </source>
</evidence>
<name>A0A7R9VGM6_9CHLO</name>
<reference evidence="2" key="1">
    <citation type="submission" date="2021-01" db="EMBL/GenBank/DDBJ databases">
        <authorList>
            <person name="Corre E."/>
            <person name="Pelletier E."/>
            <person name="Niang G."/>
            <person name="Scheremetjew M."/>
            <person name="Finn R."/>
            <person name="Kale V."/>
            <person name="Holt S."/>
            <person name="Cochrane G."/>
            <person name="Meng A."/>
            <person name="Brown T."/>
            <person name="Cohen L."/>
        </authorList>
    </citation>
    <scope>NUCLEOTIDE SEQUENCE</scope>
    <source>
        <strain evidence="2">CCMP219</strain>
    </source>
</reference>
<feature type="chain" id="PRO_5031354616" description="DUF3472 domain-containing protein" evidence="1">
    <location>
        <begin position="26"/>
        <end position="351"/>
    </location>
</feature>
<keyword evidence="1" id="KW-0732">Signal</keyword>
<dbReference type="Pfam" id="PF11958">
    <property type="entry name" value="DUF3472"/>
    <property type="match status" value="1"/>
</dbReference>
<gene>
    <name evidence="2" type="ORF">CEUR00632_LOCUS12545</name>
</gene>
<protein>
    <recommendedName>
        <fullName evidence="3">DUF3472 domain-containing protein</fullName>
    </recommendedName>
</protein>
<evidence type="ECO:0000256" key="1">
    <source>
        <dbReference type="SAM" id="SignalP"/>
    </source>
</evidence>
<dbReference type="InterPro" id="IPR021862">
    <property type="entry name" value="DUF3472"/>
</dbReference>
<organism evidence="2">
    <name type="scientific">Chlamydomonas euryale</name>
    <dbReference type="NCBI Taxonomy" id="1486919"/>
    <lineage>
        <taxon>Eukaryota</taxon>
        <taxon>Viridiplantae</taxon>
        <taxon>Chlorophyta</taxon>
        <taxon>core chlorophytes</taxon>
        <taxon>Chlorophyceae</taxon>
        <taxon>CS clade</taxon>
        <taxon>Chlamydomonadales</taxon>
        <taxon>Chlamydomonadaceae</taxon>
        <taxon>Chlamydomonas</taxon>
    </lineage>
</organism>
<dbReference type="AlphaFoldDB" id="A0A7R9VGM6"/>